<dbReference type="EMBL" id="JABVED010000036">
    <property type="protein sequence ID" value="MBC6451644.1"/>
    <property type="molecule type" value="Genomic_DNA"/>
</dbReference>
<dbReference type="InterPro" id="IPR010982">
    <property type="entry name" value="Lambda_DNA-bd_dom_sf"/>
</dbReference>
<dbReference type="SUPFAM" id="SSF47413">
    <property type="entry name" value="lambda repressor-like DNA-binding domains"/>
    <property type="match status" value="1"/>
</dbReference>
<name>A0ABR7LG58_9PSEU</name>
<dbReference type="Pfam" id="PF01381">
    <property type="entry name" value="HTH_3"/>
    <property type="match status" value="1"/>
</dbReference>
<sequence length="407" mass="44367">MAKRPRLAARRKSLGFSQEALAERLGVDTSTVRRWELGISNPQPWLRPKIARHLQVEGDQLDELLADVPASAPRDTDDDMKRRTVIQAALGLGIASTAGAWPARGAVDPAVMDNFAQLRSSLVTADSLLGPGRLIRSAAEQVENIAGLYERIAPRGRSRLFEIGALFAEFCGWLADDLGDLATGAAWSNRALEWALASGSANVAAYVLMRMSQQAQLTQERARITMLADAAIRYEPQVASPTVKAAIYQQAAHASALDGQERDALARLDHAQELAASPAQQHDPHALGSYCTTHYVTVQRAAIYSTLGDHQRALDEYDAIMLEWPNAFHRERGLHLARRTVVAARAGQLDAAVASGTEALDIARNTQSERTRRELATSVSIMEPWRTQSSVRDFIEAVTAMGGERSC</sequence>
<reference evidence="2 3" key="1">
    <citation type="submission" date="2020-06" db="EMBL/GenBank/DDBJ databases">
        <title>Actinokineospora xiongansis sp. nov., isolated from soil of Baiyangdian.</title>
        <authorList>
            <person name="Zhang X."/>
        </authorList>
    </citation>
    <scope>NUCLEOTIDE SEQUENCE [LARGE SCALE GENOMIC DNA]</scope>
    <source>
        <strain evidence="2 3">HBU206404</strain>
    </source>
</reference>
<dbReference type="PROSITE" id="PS50943">
    <property type="entry name" value="HTH_CROC1"/>
    <property type="match status" value="1"/>
</dbReference>
<evidence type="ECO:0000259" key="1">
    <source>
        <dbReference type="PROSITE" id="PS50943"/>
    </source>
</evidence>
<accession>A0ABR7LG58</accession>
<protein>
    <submittedName>
        <fullName evidence="2">Helix-turn-helix transcriptional regulator</fullName>
    </submittedName>
</protein>
<dbReference type="SMART" id="SM00530">
    <property type="entry name" value="HTH_XRE"/>
    <property type="match status" value="1"/>
</dbReference>
<evidence type="ECO:0000313" key="3">
    <source>
        <dbReference type="Proteomes" id="UP000734823"/>
    </source>
</evidence>
<dbReference type="Gene3D" id="1.10.260.40">
    <property type="entry name" value="lambda repressor-like DNA-binding domains"/>
    <property type="match status" value="1"/>
</dbReference>
<dbReference type="InterPro" id="IPR011990">
    <property type="entry name" value="TPR-like_helical_dom_sf"/>
</dbReference>
<keyword evidence="3" id="KW-1185">Reference proteome</keyword>
<comment type="caution">
    <text evidence="2">The sequence shown here is derived from an EMBL/GenBank/DDBJ whole genome shotgun (WGS) entry which is preliminary data.</text>
</comment>
<dbReference type="InterPro" id="IPR001387">
    <property type="entry name" value="Cro/C1-type_HTH"/>
</dbReference>
<dbReference type="RefSeq" id="WP_187224711.1">
    <property type="nucleotide sequence ID" value="NZ_JABVED010000036.1"/>
</dbReference>
<dbReference type="Proteomes" id="UP000734823">
    <property type="component" value="Unassembled WGS sequence"/>
</dbReference>
<organism evidence="2 3">
    <name type="scientific">Actinokineospora xionganensis</name>
    <dbReference type="NCBI Taxonomy" id="2684470"/>
    <lineage>
        <taxon>Bacteria</taxon>
        <taxon>Bacillati</taxon>
        <taxon>Actinomycetota</taxon>
        <taxon>Actinomycetes</taxon>
        <taxon>Pseudonocardiales</taxon>
        <taxon>Pseudonocardiaceae</taxon>
        <taxon>Actinokineospora</taxon>
    </lineage>
</organism>
<proteinExistence type="predicted"/>
<evidence type="ECO:0000313" key="2">
    <source>
        <dbReference type="EMBL" id="MBC6451644.1"/>
    </source>
</evidence>
<dbReference type="SUPFAM" id="SSF48452">
    <property type="entry name" value="TPR-like"/>
    <property type="match status" value="1"/>
</dbReference>
<feature type="domain" description="HTH cro/C1-type" evidence="1">
    <location>
        <begin position="7"/>
        <end position="61"/>
    </location>
</feature>
<gene>
    <name evidence="2" type="ORF">GPZ80_31325</name>
</gene>
<dbReference type="CDD" id="cd00093">
    <property type="entry name" value="HTH_XRE"/>
    <property type="match status" value="1"/>
</dbReference>